<dbReference type="InterPro" id="IPR046349">
    <property type="entry name" value="C1-like_sf"/>
</dbReference>
<evidence type="ECO:0000259" key="2">
    <source>
        <dbReference type="Pfam" id="PF03107"/>
    </source>
</evidence>
<accession>A0A7C9CTD0</accession>
<evidence type="ECO:0000256" key="1">
    <source>
        <dbReference type="ARBA" id="ARBA00022737"/>
    </source>
</evidence>
<feature type="domain" description="DC1" evidence="2">
    <location>
        <begin position="11"/>
        <end position="53"/>
    </location>
</feature>
<dbReference type="AlphaFoldDB" id="A0A7C9CTD0"/>
<dbReference type="SUPFAM" id="SSF57889">
    <property type="entry name" value="Cysteine-rich domain"/>
    <property type="match status" value="2"/>
</dbReference>
<keyword evidence="1" id="KW-0677">Repeat</keyword>
<evidence type="ECO:0000313" key="3">
    <source>
        <dbReference type="EMBL" id="MBA4623084.1"/>
    </source>
</evidence>
<organism evidence="3">
    <name type="scientific">Opuntia streptacantha</name>
    <name type="common">Prickly pear cactus</name>
    <name type="synonym">Opuntia cardona</name>
    <dbReference type="NCBI Taxonomy" id="393608"/>
    <lineage>
        <taxon>Eukaryota</taxon>
        <taxon>Viridiplantae</taxon>
        <taxon>Streptophyta</taxon>
        <taxon>Embryophyta</taxon>
        <taxon>Tracheophyta</taxon>
        <taxon>Spermatophyta</taxon>
        <taxon>Magnoliopsida</taxon>
        <taxon>eudicotyledons</taxon>
        <taxon>Gunneridae</taxon>
        <taxon>Pentapetalae</taxon>
        <taxon>Caryophyllales</taxon>
        <taxon>Cactineae</taxon>
        <taxon>Cactaceae</taxon>
        <taxon>Opuntioideae</taxon>
        <taxon>Opuntia</taxon>
    </lineage>
</organism>
<feature type="domain" description="DC1" evidence="2">
    <location>
        <begin position="63"/>
        <end position="109"/>
    </location>
</feature>
<reference evidence="3" key="2">
    <citation type="submission" date="2020-07" db="EMBL/GenBank/DDBJ databases">
        <authorList>
            <person name="Vera ALvarez R."/>
            <person name="Arias-Moreno D.M."/>
            <person name="Jimenez-Jacinto V."/>
            <person name="Jimenez-Bremont J.F."/>
            <person name="Swaminathan K."/>
            <person name="Moose S.P."/>
            <person name="Guerrero-Gonzalez M.L."/>
            <person name="Marino-Ramirez L."/>
            <person name="Landsman D."/>
            <person name="Rodriguez-Kessler M."/>
            <person name="Delgado-Sanchez P."/>
        </authorList>
    </citation>
    <scope>NUCLEOTIDE SEQUENCE</scope>
    <source>
        <tissue evidence="3">Cladode</tissue>
    </source>
</reference>
<protein>
    <recommendedName>
        <fullName evidence="2">DC1 domain-containing protein</fullName>
    </recommendedName>
</protein>
<dbReference type="Pfam" id="PF03107">
    <property type="entry name" value="C1_2"/>
    <property type="match status" value="3"/>
</dbReference>
<dbReference type="EMBL" id="GISG01041701">
    <property type="protein sequence ID" value="MBA4623084.1"/>
    <property type="molecule type" value="Transcribed_RNA"/>
</dbReference>
<name>A0A7C9CTD0_OPUST</name>
<dbReference type="PANTHER" id="PTHR47841:SF7">
    <property type="entry name" value="CYSTEINE_HISTIDINE-RICH C1 DOMAIN PROTEIN"/>
    <property type="match status" value="1"/>
</dbReference>
<proteinExistence type="predicted"/>
<feature type="domain" description="DC1" evidence="2">
    <location>
        <begin position="120"/>
        <end position="162"/>
    </location>
</feature>
<reference evidence="3" key="1">
    <citation type="journal article" date="2013" name="J. Plant Res.">
        <title>Effect of fungi and light on seed germination of three Opuntia species from semiarid lands of central Mexico.</title>
        <authorList>
            <person name="Delgado-Sanchez P."/>
            <person name="Jimenez-Bremont J.F."/>
            <person name="Guerrero-Gonzalez Mde L."/>
            <person name="Flores J."/>
        </authorList>
    </citation>
    <scope>NUCLEOTIDE SEQUENCE</scope>
    <source>
        <tissue evidence="3">Cladode</tissue>
    </source>
</reference>
<dbReference type="PANTHER" id="PTHR47841">
    <property type="entry name" value="DIACYLGLYCEROL KINASE THETA-LIKE-RELATED"/>
    <property type="match status" value="1"/>
</dbReference>
<sequence length="205" mass="23199">MSEEKWIHHCSHTQHQLKEVYSNTEFKCQVCNHEGEGTRYRCNPCDFAVHTICGTLPDCLSSFTHPEHQLSLRPKPFLIHKCRLCGDFVTGMVYRCEAAGCKFFLHPMCSQPPELLENHPCHPPHPLRLCSSASKKCDVCQEKCKHWRYHCDICDVHIHLPCLARKTTASNAATGATSASNGFAIAKFWTYIGRLADIAQLMGNN</sequence>
<dbReference type="InterPro" id="IPR004146">
    <property type="entry name" value="DC1"/>
</dbReference>